<dbReference type="RefSeq" id="WP_102196722.1">
    <property type="nucleotide sequence ID" value="NZ_NIPR01000043.1"/>
</dbReference>
<evidence type="ECO:0000259" key="1">
    <source>
        <dbReference type="Pfam" id="PF04542"/>
    </source>
</evidence>
<comment type="caution">
    <text evidence="2">The sequence shown here is derived from an EMBL/GenBank/DDBJ whole genome shotgun (WGS) entry which is preliminary data.</text>
</comment>
<proteinExistence type="predicted"/>
<accession>A0A2N7ASL6</accession>
<sequence length="182" mass="21365">MHSDETLWIDQIRTNNDSFALSKLIEKYRPMIDNMCNKYYIVGFDHSDWYQEAFFICYQTCKIFDGSTGSKFGSFFKLRFRNHAIDLIRRENANKRKVNTLAKLLEESDQDQLTTPGHRRLVELSEHIEQVTSTMGQDELVAMQFIFGKITLKKACDDINCDEKRFQEIVFSCKKKISGYNS</sequence>
<dbReference type="SUPFAM" id="SSF88946">
    <property type="entry name" value="Sigma2 domain of RNA polymerase sigma factors"/>
    <property type="match status" value="1"/>
</dbReference>
<dbReference type="Gene3D" id="1.10.1740.10">
    <property type="match status" value="1"/>
</dbReference>
<evidence type="ECO:0000313" key="3">
    <source>
        <dbReference type="Proteomes" id="UP000235649"/>
    </source>
</evidence>
<dbReference type="GO" id="GO:0003700">
    <property type="term" value="F:DNA-binding transcription factor activity"/>
    <property type="evidence" value="ECO:0007669"/>
    <property type="project" value="InterPro"/>
</dbReference>
<dbReference type="InterPro" id="IPR013325">
    <property type="entry name" value="RNA_pol_sigma_r2"/>
</dbReference>
<dbReference type="InterPro" id="IPR007627">
    <property type="entry name" value="RNA_pol_sigma70_r2"/>
</dbReference>
<dbReference type="NCBIfam" id="TIGR02937">
    <property type="entry name" value="sigma70-ECF"/>
    <property type="match status" value="1"/>
</dbReference>
<dbReference type="Pfam" id="PF04542">
    <property type="entry name" value="Sigma70_r2"/>
    <property type="match status" value="1"/>
</dbReference>
<name>A0A2N7ASL6_9LACO</name>
<feature type="domain" description="RNA polymerase sigma-70 region 2" evidence="1">
    <location>
        <begin position="24"/>
        <end position="92"/>
    </location>
</feature>
<gene>
    <name evidence="2" type="ORF">CBP76_09905</name>
</gene>
<dbReference type="EMBL" id="NIPR01000043">
    <property type="protein sequence ID" value="PMD68359.1"/>
    <property type="molecule type" value="Genomic_DNA"/>
</dbReference>
<reference evidence="2 3" key="1">
    <citation type="submission" date="2017-05" db="EMBL/GenBank/DDBJ databases">
        <title>Lactobacillus nurukis nov., sp. nov., isolated from nuruk.</title>
        <authorList>
            <person name="Kim S.-J."/>
        </authorList>
    </citation>
    <scope>NUCLEOTIDE SEQUENCE [LARGE SCALE GENOMIC DNA]</scope>
    <source>
        <strain evidence="2 3">SYF10-1a</strain>
    </source>
</reference>
<dbReference type="InterPro" id="IPR014284">
    <property type="entry name" value="RNA_pol_sigma-70_dom"/>
</dbReference>
<protein>
    <recommendedName>
        <fullName evidence="1">RNA polymerase sigma-70 region 2 domain-containing protein</fullName>
    </recommendedName>
</protein>
<dbReference type="AlphaFoldDB" id="A0A2N7ASL6"/>
<organism evidence="2 3">
    <name type="scientific">Companilactobacillus nuruki</name>
    <dbReference type="NCBI Taxonomy" id="1993540"/>
    <lineage>
        <taxon>Bacteria</taxon>
        <taxon>Bacillati</taxon>
        <taxon>Bacillota</taxon>
        <taxon>Bacilli</taxon>
        <taxon>Lactobacillales</taxon>
        <taxon>Lactobacillaceae</taxon>
        <taxon>Companilactobacillus</taxon>
    </lineage>
</organism>
<dbReference type="GO" id="GO:0006352">
    <property type="term" value="P:DNA-templated transcription initiation"/>
    <property type="evidence" value="ECO:0007669"/>
    <property type="project" value="InterPro"/>
</dbReference>
<keyword evidence="3" id="KW-1185">Reference proteome</keyword>
<dbReference type="Proteomes" id="UP000235649">
    <property type="component" value="Unassembled WGS sequence"/>
</dbReference>
<dbReference type="OrthoDB" id="1767844at2"/>
<evidence type="ECO:0000313" key="2">
    <source>
        <dbReference type="EMBL" id="PMD68359.1"/>
    </source>
</evidence>